<dbReference type="InterPro" id="IPR002043">
    <property type="entry name" value="UDG_fam1"/>
</dbReference>
<evidence type="ECO:0000256" key="3">
    <source>
        <dbReference type="ARBA" id="ARBA00008184"/>
    </source>
</evidence>
<evidence type="ECO:0000256" key="2">
    <source>
        <dbReference type="ARBA" id="ARBA00002631"/>
    </source>
</evidence>
<dbReference type="PANTHER" id="PTHR11264">
    <property type="entry name" value="URACIL-DNA GLYCOSYLASE"/>
    <property type="match status" value="1"/>
</dbReference>
<evidence type="ECO:0000256" key="7">
    <source>
        <dbReference type="ARBA" id="ARBA00022801"/>
    </source>
</evidence>
<evidence type="ECO:0000256" key="9">
    <source>
        <dbReference type="HAMAP-Rule" id="MF_00148"/>
    </source>
</evidence>
<dbReference type="NCBIfam" id="NF003589">
    <property type="entry name" value="PRK05254.1-2"/>
    <property type="match status" value="1"/>
</dbReference>
<dbReference type="GO" id="GO:0005737">
    <property type="term" value="C:cytoplasm"/>
    <property type="evidence" value="ECO:0007669"/>
    <property type="project" value="UniProtKB-SubCell"/>
</dbReference>
<dbReference type="InterPro" id="IPR005122">
    <property type="entry name" value="Uracil-DNA_glycosylase-like"/>
</dbReference>
<evidence type="ECO:0000256" key="1">
    <source>
        <dbReference type="ARBA" id="ARBA00001400"/>
    </source>
</evidence>
<keyword evidence="8 9" id="KW-0234">DNA repair</keyword>
<dbReference type="Gene3D" id="3.40.470.10">
    <property type="entry name" value="Uracil-DNA glycosylase-like domain"/>
    <property type="match status" value="1"/>
</dbReference>
<dbReference type="GO" id="GO:0004844">
    <property type="term" value="F:uracil DNA N-glycosylase activity"/>
    <property type="evidence" value="ECO:0007669"/>
    <property type="project" value="UniProtKB-UniRule"/>
</dbReference>
<dbReference type="InterPro" id="IPR036895">
    <property type="entry name" value="Uracil-DNA_glycosylase-like_sf"/>
</dbReference>
<dbReference type="Proteomes" id="UP000445696">
    <property type="component" value="Unassembled WGS sequence"/>
</dbReference>
<dbReference type="EMBL" id="WTVA01000003">
    <property type="protein sequence ID" value="MZR22423.1"/>
    <property type="molecule type" value="Genomic_DNA"/>
</dbReference>
<dbReference type="SMART" id="SM00986">
    <property type="entry name" value="UDG"/>
    <property type="match status" value="1"/>
</dbReference>
<evidence type="ECO:0000256" key="10">
    <source>
        <dbReference type="PROSITE-ProRule" id="PRU10072"/>
    </source>
</evidence>
<feature type="active site" description="Proton acceptor" evidence="9 10">
    <location>
        <position position="68"/>
    </location>
</feature>
<keyword evidence="14" id="KW-1185">Reference proteome</keyword>
<comment type="similarity">
    <text evidence="3 9 11">Belongs to the uracil-DNA glycosylase (UDG) superfamily. UNG family.</text>
</comment>
<evidence type="ECO:0000256" key="8">
    <source>
        <dbReference type="ARBA" id="ARBA00023204"/>
    </source>
</evidence>
<evidence type="ECO:0000313" key="13">
    <source>
        <dbReference type="EMBL" id="MZR22423.1"/>
    </source>
</evidence>
<dbReference type="EC" id="3.2.2.27" evidence="4 9"/>
<reference evidence="13 14" key="1">
    <citation type="journal article" date="2014" name="Int. J. Syst. Evol. Microbiol.">
        <title>Sneathiella chungangensis sp. nov., isolated from a marine sand, and emended description of the genus Sneathiella.</title>
        <authorList>
            <person name="Siamphan C."/>
            <person name="Kim H."/>
            <person name="Lee J.S."/>
            <person name="Kim W."/>
        </authorList>
    </citation>
    <scope>NUCLEOTIDE SEQUENCE [LARGE SCALE GENOMIC DNA]</scope>
    <source>
        <strain evidence="13 14">KCTC 32476</strain>
    </source>
</reference>
<gene>
    <name evidence="9" type="primary">ung</name>
    <name evidence="13" type="ORF">GQF03_08770</name>
</gene>
<dbReference type="PANTHER" id="PTHR11264:SF0">
    <property type="entry name" value="URACIL-DNA GLYCOSYLASE"/>
    <property type="match status" value="1"/>
</dbReference>
<keyword evidence="7 9" id="KW-0378">Hydrolase</keyword>
<comment type="subcellular location">
    <subcellularLocation>
        <location evidence="9">Cytoplasm</location>
    </subcellularLocation>
</comment>
<dbReference type="RefSeq" id="WP_161338861.1">
    <property type="nucleotide sequence ID" value="NZ_JBHSDG010000005.1"/>
</dbReference>
<feature type="domain" description="Uracil-DNA glycosylase-like" evidence="12">
    <location>
        <begin position="53"/>
        <end position="213"/>
    </location>
</feature>
<evidence type="ECO:0000256" key="11">
    <source>
        <dbReference type="RuleBase" id="RU003780"/>
    </source>
</evidence>
<dbReference type="NCBIfam" id="NF003591">
    <property type="entry name" value="PRK05254.1-4"/>
    <property type="match status" value="1"/>
</dbReference>
<dbReference type="GO" id="GO:0097510">
    <property type="term" value="P:base-excision repair, AP site formation via deaminated base removal"/>
    <property type="evidence" value="ECO:0007669"/>
    <property type="project" value="TreeGrafter"/>
</dbReference>
<comment type="catalytic activity">
    <reaction evidence="1 9 11">
        <text>Hydrolyzes single-stranded DNA or mismatched double-stranded DNA and polynucleotides, releasing free uracil.</text>
        <dbReference type="EC" id="3.2.2.27"/>
    </reaction>
</comment>
<evidence type="ECO:0000313" key="14">
    <source>
        <dbReference type="Proteomes" id="UP000445696"/>
    </source>
</evidence>
<evidence type="ECO:0000256" key="5">
    <source>
        <dbReference type="ARBA" id="ARBA00018429"/>
    </source>
</evidence>
<evidence type="ECO:0000259" key="12">
    <source>
        <dbReference type="SMART" id="SM00986"/>
    </source>
</evidence>
<dbReference type="SMART" id="SM00987">
    <property type="entry name" value="UreE_C"/>
    <property type="match status" value="1"/>
</dbReference>
<dbReference type="InterPro" id="IPR018085">
    <property type="entry name" value="Ura-DNA_Glyclase_AS"/>
</dbReference>
<accession>A0A845MEB7</accession>
<name>A0A845MEB7_9PROT</name>
<dbReference type="PROSITE" id="PS00130">
    <property type="entry name" value="U_DNA_GLYCOSYLASE"/>
    <property type="match status" value="1"/>
</dbReference>
<dbReference type="NCBIfam" id="NF003588">
    <property type="entry name" value="PRK05254.1-1"/>
    <property type="match status" value="1"/>
</dbReference>
<keyword evidence="9" id="KW-0963">Cytoplasm</keyword>
<dbReference type="NCBIfam" id="TIGR00628">
    <property type="entry name" value="ung"/>
    <property type="match status" value="1"/>
</dbReference>
<dbReference type="HAMAP" id="MF_00148">
    <property type="entry name" value="UDG"/>
    <property type="match status" value="1"/>
</dbReference>
<evidence type="ECO:0000256" key="4">
    <source>
        <dbReference type="ARBA" id="ARBA00012030"/>
    </source>
</evidence>
<organism evidence="13 14">
    <name type="scientific">Sneathiella chungangensis</name>
    <dbReference type="NCBI Taxonomy" id="1418234"/>
    <lineage>
        <taxon>Bacteria</taxon>
        <taxon>Pseudomonadati</taxon>
        <taxon>Pseudomonadota</taxon>
        <taxon>Alphaproteobacteria</taxon>
        <taxon>Sneathiellales</taxon>
        <taxon>Sneathiellaceae</taxon>
        <taxon>Sneathiella</taxon>
    </lineage>
</organism>
<dbReference type="NCBIfam" id="NF003592">
    <property type="entry name" value="PRK05254.1-5"/>
    <property type="match status" value="1"/>
</dbReference>
<dbReference type="Pfam" id="PF03167">
    <property type="entry name" value="UDG"/>
    <property type="match status" value="1"/>
</dbReference>
<dbReference type="CDD" id="cd10027">
    <property type="entry name" value="UDG-F1-like"/>
    <property type="match status" value="1"/>
</dbReference>
<comment type="function">
    <text evidence="2 9 11">Excises uracil residues from the DNA which can arise as a result of misincorporation of dUMP residues by DNA polymerase or due to deamination of cytosine.</text>
</comment>
<keyword evidence="13" id="KW-0326">Glycosidase</keyword>
<dbReference type="AlphaFoldDB" id="A0A845MEB7"/>
<comment type="caution">
    <text evidence="13">The sequence shown here is derived from an EMBL/GenBank/DDBJ whole genome shotgun (WGS) entry which is preliminary data.</text>
</comment>
<proteinExistence type="inferred from homology"/>
<sequence>MGPDPKLEKSWLEQLRPEFDKPYMRELRQFLLNEKAAGKVIFPAGGNIFAALNSTPFNKVKLVIIGQDPYHGPGQAHGLSFSVPPGVRIPPSLRNIYEELHRDLGLPYPRHGNLMSWAEQGVLLLNAVLTVEQAKAGSHQGRGWEQFTDAAIAALNETREHIVFLLWGSYAQKKGSFIDRGKHLVLQSPHPSPLSAHRGFIGNGHFSKANDYLKQTGQTPIDWTVGELV</sequence>
<evidence type="ECO:0000256" key="6">
    <source>
        <dbReference type="ARBA" id="ARBA00022763"/>
    </source>
</evidence>
<protein>
    <recommendedName>
        <fullName evidence="5 9">Uracil-DNA glycosylase</fullName>
        <shortName evidence="9">UDG</shortName>
        <ecNumber evidence="4 9">3.2.2.27</ecNumber>
    </recommendedName>
</protein>
<keyword evidence="6 9" id="KW-0227">DNA damage</keyword>
<dbReference type="OrthoDB" id="9804372at2"/>
<dbReference type="SUPFAM" id="SSF52141">
    <property type="entry name" value="Uracil-DNA glycosylase-like"/>
    <property type="match status" value="1"/>
</dbReference>
<dbReference type="FunFam" id="3.40.470.10:FF:000001">
    <property type="entry name" value="Uracil-DNA glycosylase"/>
    <property type="match status" value="1"/>
</dbReference>